<evidence type="ECO:0000256" key="5">
    <source>
        <dbReference type="ARBA" id="ARBA00022982"/>
    </source>
</evidence>
<dbReference type="AlphaFoldDB" id="A0A953J900"/>
<keyword evidence="4" id="KW-0677">Repeat</keyword>
<dbReference type="Proteomes" id="UP000705867">
    <property type="component" value="Unassembled WGS sequence"/>
</dbReference>
<protein>
    <submittedName>
        <fullName evidence="9">4Fe-4S binding protein</fullName>
    </submittedName>
</protein>
<organism evidence="9 10">
    <name type="scientific">Candidatus Nitrobium versatile</name>
    <dbReference type="NCBI Taxonomy" id="2884831"/>
    <lineage>
        <taxon>Bacteria</taxon>
        <taxon>Pseudomonadati</taxon>
        <taxon>Nitrospirota</taxon>
        <taxon>Nitrospiria</taxon>
        <taxon>Nitrospirales</taxon>
        <taxon>Nitrospiraceae</taxon>
        <taxon>Candidatus Nitrobium</taxon>
    </lineage>
</organism>
<dbReference type="Gene3D" id="3.30.70.20">
    <property type="match status" value="2"/>
</dbReference>
<dbReference type="PROSITE" id="PS51379">
    <property type="entry name" value="4FE4S_FER_2"/>
    <property type="match status" value="3"/>
</dbReference>
<evidence type="ECO:0000256" key="1">
    <source>
        <dbReference type="ARBA" id="ARBA00022448"/>
    </source>
</evidence>
<proteinExistence type="predicted"/>
<keyword evidence="2" id="KW-0004">4Fe-4S</keyword>
<keyword evidence="6" id="KW-0408">Iron</keyword>
<keyword evidence="1" id="KW-0813">Transport</keyword>
<feature type="domain" description="4Fe-4S ferredoxin-type" evidence="8">
    <location>
        <begin position="305"/>
        <end position="334"/>
    </location>
</feature>
<evidence type="ECO:0000256" key="4">
    <source>
        <dbReference type="ARBA" id="ARBA00022737"/>
    </source>
</evidence>
<evidence type="ECO:0000313" key="10">
    <source>
        <dbReference type="Proteomes" id="UP000705867"/>
    </source>
</evidence>
<keyword evidence="5" id="KW-0249">Electron transport</keyword>
<keyword evidence="3" id="KW-0479">Metal-binding</keyword>
<evidence type="ECO:0000256" key="7">
    <source>
        <dbReference type="ARBA" id="ARBA00023014"/>
    </source>
</evidence>
<dbReference type="SUPFAM" id="SSF54862">
    <property type="entry name" value="4Fe-4S ferredoxins"/>
    <property type="match status" value="2"/>
</dbReference>
<dbReference type="PANTHER" id="PTHR43687">
    <property type="entry name" value="ADENYLYLSULFATE REDUCTASE, BETA SUBUNIT"/>
    <property type="match status" value="1"/>
</dbReference>
<evidence type="ECO:0000256" key="6">
    <source>
        <dbReference type="ARBA" id="ARBA00023004"/>
    </source>
</evidence>
<feature type="domain" description="4Fe-4S ferredoxin-type" evidence="8">
    <location>
        <begin position="271"/>
        <end position="301"/>
    </location>
</feature>
<reference evidence="9" key="2">
    <citation type="submission" date="2021-08" db="EMBL/GenBank/DDBJ databases">
        <authorList>
            <person name="Dalcin Martins P."/>
        </authorList>
    </citation>
    <scope>NUCLEOTIDE SEQUENCE</scope>
    <source>
        <strain evidence="9">MAG_39</strain>
    </source>
</reference>
<reference evidence="9" key="1">
    <citation type="journal article" date="2021" name="bioRxiv">
        <title>Unraveling nitrogen, sulfur and carbon metabolic pathways and microbial community transcriptional responses to substrate deprivation and toxicity stresses in a bioreactor mimicking anoxic brackish coastal sediment conditions.</title>
        <authorList>
            <person name="Martins P.D."/>
            <person name="Echeveste M.J."/>
            <person name="Arshad A."/>
            <person name="Kurth J."/>
            <person name="Ouboter H."/>
            <person name="Jetten M.S.M."/>
            <person name="Welte C.U."/>
        </authorList>
    </citation>
    <scope>NUCLEOTIDE SEQUENCE</scope>
    <source>
        <strain evidence="9">MAG_39</strain>
    </source>
</reference>
<dbReference type="InterPro" id="IPR017896">
    <property type="entry name" value="4Fe4S_Fe-S-bd"/>
</dbReference>
<sequence length="412" mass="44747">MGIAEKVTENIIISRKIRIEVSLCSQFRTPKSGCTLCSDTCPAEAISVSEKGAVLTGACTGCGICTSVCPNGVFRCTERTDTDIIDEIRGFAEKCGEGGMKVLRISCEWGDGKADILLPCLGRLTEAFLLEPLRSGFSGIDIIRPECSQCENARVSCHVDAVINRSRALYEMVNRERGSLSIESIPLQSRVKSPEKKVSRREFFSRLRGKAAGAAAASLPDIGNAGKETAGQTFSEAIQRSPDNYKRKHLLSVLEGFPAVKEVYCPSTETPLADIEVSSHCTACGVCAILCPVCAITQKWDEGRFYLHFKPSLCTNCGVCVKTCMPQAIKIGEKAGLHHLAGGQEIPIFTAESGKCAVCRFDFIRPVTDRPSFGNASPGPTDICPLCQSRREKQMAFIQNGLLRQEDTSERE</sequence>
<evidence type="ECO:0000313" key="9">
    <source>
        <dbReference type="EMBL" id="MBZ0155324.1"/>
    </source>
</evidence>
<dbReference type="Pfam" id="PF12838">
    <property type="entry name" value="Fer4_7"/>
    <property type="match status" value="1"/>
</dbReference>
<feature type="domain" description="4Fe-4S ferredoxin-type" evidence="8">
    <location>
        <begin position="50"/>
        <end position="79"/>
    </location>
</feature>
<name>A0A953J900_9BACT</name>
<comment type="caution">
    <text evidence="9">The sequence shown here is derived from an EMBL/GenBank/DDBJ whole genome shotgun (WGS) entry which is preliminary data.</text>
</comment>
<dbReference type="PROSITE" id="PS00198">
    <property type="entry name" value="4FE4S_FER_1"/>
    <property type="match status" value="2"/>
</dbReference>
<evidence type="ECO:0000256" key="2">
    <source>
        <dbReference type="ARBA" id="ARBA00022485"/>
    </source>
</evidence>
<dbReference type="EMBL" id="JAIOIV010000028">
    <property type="protein sequence ID" value="MBZ0155324.1"/>
    <property type="molecule type" value="Genomic_DNA"/>
</dbReference>
<keyword evidence="7" id="KW-0411">Iron-sulfur</keyword>
<dbReference type="Pfam" id="PF00037">
    <property type="entry name" value="Fer4"/>
    <property type="match status" value="1"/>
</dbReference>
<dbReference type="InterPro" id="IPR050572">
    <property type="entry name" value="Fe-S_Ferredoxin"/>
</dbReference>
<dbReference type="InterPro" id="IPR017900">
    <property type="entry name" value="4Fe4S_Fe_S_CS"/>
</dbReference>
<dbReference type="PANTHER" id="PTHR43687:SF6">
    <property type="entry name" value="L-ASPARTATE SEMIALDEHYDE SULFURTRANSFERASE IRON-SULFUR SUBUNIT"/>
    <property type="match status" value="1"/>
</dbReference>
<evidence type="ECO:0000259" key="8">
    <source>
        <dbReference type="PROSITE" id="PS51379"/>
    </source>
</evidence>
<evidence type="ECO:0000256" key="3">
    <source>
        <dbReference type="ARBA" id="ARBA00022723"/>
    </source>
</evidence>
<accession>A0A953J900</accession>
<dbReference type="GO" id="GO:0051539">
    <property type="term" value="F:4 iron, 4 sulfur cluster binding"/>
    <property type="evidence" value="ECO:0007669"/>
    <property type="project" value="UniProtKB-KW"/>
</dbReference>
<gene>
    <name evidence="9" type="ORF">K8I29_03805</name>
</gene>
<dbReference type="GO" id="GO:0046872">
    <property type="term" value="F:metal ion binding"/>
    <property type="evidence" value="ECO:0007669"/>
    <property type="project" value="UniProtKB-KW"/>
</dbReference>